<name>A0A286F5H2_9BACT</name>
<sequence>MYNYLERIDFNKIYIFMSLARGYKYIHHFVFFLYI</sequence>
<proteinExistence type="predicted"/>
<keyword evidence="2" id="KW-1185">Reference proteome</keyword>
<dbReference type="EMBL" id="OCNH01000001">
    <property type="protein sequence ID" value="SOD78458.1"/>
    <property type="molecule type" value="Genomic_DNA"/>
</dbReference>
<accession>A0A286F5H2</accession>
<evidence type="ECO:0000313" key="2">
    <source>
        <dbReference type="Proteomes" id="UP000219452"/>
    </source>
</evidence>
<dbReference type="Proteomes" id="UP000219452">
    <property type="component" value="Unassembled WGS sequence"/>
</dbReference>
<organism evidence="1 2">
    <name type="scientific">Spirosoma fluviale</name>
    <dbReference type="NCBI Taxonomy" id="1597977"/>
    <lineage>
        <taxon>Bacteria</taxon>
        <taxon>Pseudomonadati</taxon>
        <taxon>Bacteroidota</taxon>
        <taxon>Cytophagia</taxon>
        <taxon>Cytophagales</taxon>
        <taxon>Cytophagaceae</taxon>
        <taxon>Spirosoma</taxon>
    </lineage>
</organism>
<reference evidence="2" key="1">
    <citation type="submission" date="2017-09" db="EMBL/GenBank/DDBJ databases">
        <authorList>
            <person name="Varghese N."/>
            <person name="Submissions S."/>
        </authorList>
    </citation>
    <scope>NUCLEOTIDE SEQUENCE [LARGE SCALE GENOMIC DNA]</scope>
    <source>
        <strain evidence="2">DSM 29961</strain>
    </source>
</reference>
<dbReference type="AlphaFoldDB" id="A0A286F5H2"/>
<evidence type="ECO:0000313" key="1">
    <source>
        <dbReference type="EMBL" id="SOD78458.1"/>
    </source>
</evidence>
<gene>
    <name evidence="1" type="ORF">SAMN06269250_0472</name>
</gene>
<protein>
    <submittedName>
        <fullName evidence="1">Uncharacterized protein</fullName>
    </submittedName>
</protein>